<dbReference type="STRING" id="297318.BK138_27375"/>
<evidence type="ECO:0000256" key="1">
    <source>
        <dbReference type="ARBA" id="ARBA00001911"/>
    </source>
</evidence>
<comment type="caution">
    <text evidence="6">The sequence shown here is derived from an EMBL/GenBank/DDBJ whole genome shotgun (WGS) entry which is preliminary data.</text>
</comment>
<dbReference type="EMBL" id="MRTP01000011">
    <property type="protein sequence ID" value="OMF50336.1"/>
    <property type="molecule type" value="Genomic_DNA"/>
</dbReference>
<dbReference type="AlphaFoldDB" id="A0A1R1EEU8"/>
<dbReference type="GO" id="GO:0005737">
    <property type="term" value="C:cytoplasm"/>
    <property type="evidence" value="ECO:0007669"/>
    <property type="project" value="TreeGrafter"/>
</dbReference>
<sequence>MDILVTGGAGFIGSNLVKKLLSMNHRVWSLDNLSTGSLTFLNEVLHHPNHRFIEGTVLNRDLMKTLIQQTDVVFHLSAVLGVKNTVENPLKVIEGNIDGTRNVLELAYEMGRKVIFASTSEVYGKNRDLPFREDSDRVYGTTSIHRWCYATAKSLDEHMCLGYSQKGLPVTILRYFNAYGPGQTNSQYGMVVPRFIMAALEGRPLEVYGDGSQSRCFTFIDDTVQGTVQALSSKADGLIFNIGSEQSITIKQLAELVIRMTGSPSEILIKPYDEAYGPGYEDMPARKPDLTRSKGILGYDPQVGIDLGLERTIEWYRQELGIHR</sequence>
<evidence type="ECO:0000256" key="4">
    <source>
        <dbReference type="ARBA" id="ARBA00023239"/>
    </source>
</evidence>
<dbReference type="InterPro" id="IPR044516">
    <property type="entry name" value="UXS-like"/>
</dbReference>
<reference evidence="6 7" key="1">
    <citation type="submission" date="2016-11" db="EMBL/GenBank/DDBJ databases">
        <title>Paenibacillus species isolates.</title>
        <authorList>
            <person name="Beno S.M."/>
        </authorList>
    </citation>
    <scope>NUCLEOTIDE SEQUENCE [LARGE SCALE GENOMIC DNA]</scope>
    <source>
        <strain evidence="6 7">FSL R5-0378</strain>
    </source>
</reference>
<evidence type="ECO:0000313" key="6">
    <source>
        <dbReference type="EMBL" id="OMF50336.1"/>
    </source>
</evidence>
<proteinExistence type="predicted"/>
<dbReference type="Gene3D" id="3.40.50.720">
    <property type="entry name" value="NAD(P)-binding Rossmann-like Domain"/>
    <property type="match status" value="1"/>
</dbReference>
<keyword evidence="2" id="KW-0210">Decarboxylase</keyword>
<accession>A0A1R1EEU8</accession>
<evidence type="ECO:0000256" key="3">
    <source>
        <dbReference type="ARBA" id="ARBA00023027"/>
    </source>
</evidence>
<dbReference type="Proteomes" id="UP000187172">
    <property type="component" value="Unassembled WGS sequence"/>
</dbReference>
<name>A0A1R1EEU8_9BACL</name>
<dbReference type="PANTHER" id="PTHR43078:SF6">
    <property type="entry name" value="UDP-GLUCURONIC ACID DECARBOXYLASE 1"/>
    <property type="match status" value="1"/>
</dbReference>
<evidence type="ECO:0000256" key="2">
    <source>
        <dbReference type="ARBA" id="ARBA00022793"/>
    </source>
</evidence>
<dbReference type="GO" id="GO:0070403">
    <property type="term" value="F:NAD+ binding"/>
    <property type="evidence" value="ECO:0007669"/>
    <property type="project" value="InterPro"/>
</dbReference>
<comment type="cofactor">
    <cofactor evidence="1">
        <name>NAD(+)</name>
        <dbReference type="ChEBI" id="CHEBI:57540"/>
    </cofactor>
</comment>
<keyword evidence="7" id="KW-1185">Reference proteome</keyword>
<dbReference type="RefSeq" id="WP_076174167.1">
    <property type="nucleotide sequence ID" value="NZ_MRTP01000011.1"/>
</dbReference>
<dbReference type="Pfam" id="PF01370">
    <property type="entry name" value="Epimerase"/>
    <property type="match status" value="1"/>
</dbReference>
<dbReference type="GO" id="GO:0048040">
    <property type="term" value="F:UDP-glucuronate decarboxylase activity"/>
    <property type="evidence" value="ECO:0007669"/>
    <property type="project" value="TreeGrafter"/>
</dbReference>
<protein>
    <submittedName>
        <fullName evidence="6">NAD-dependent dehydratase</fullName>
    </submittedName>
</protein>
<dbReference type="GO" id="GO:0042732">
    <property type="term" value="P:D-xylose metabolic process"/>
    <property type="evidence" value="ECO:0007669"/>
    <property type="project" value="InterPro"/>
</dbReference>
<keyword evidence="4" id="KW-0456">Lyase</keyword>
<keyword evidence="3" id="KW-0520">NAD</keyword>
<organism evidence="6 7">
    <name type="scientific">Paenibacillus rhizosphaerae</name>
    <dbReference type="NCBI Taxonomy" id="297318"/>
    <lineage>
        <taxon>Bacteria</taxon>
        <taxon>Bacillati</taxon>
        <taxon>Bacillota</taxon>
        <taxon>Bacilli</taxon>
        <taxon>Bacillales</taxon>
        <taxon>Paenibacillaceae</taxon>
        <taxon>Paenibacillus</taxon>
    </lineage>
</organism>
<dbReference type="InterPro" id="IPR001509">
    <property type="entry name" value="Epimerase_deHydtase"/>
</dbReference>
<feature type="domain" description="NAD-dependent epimerase/dehydratase" evidence="5">
    <location>
        <begin position="3"/>
        <end position="243"/>
    </location>
</feature>
<dbReference type="InterPro" id="IPR036291">
    <property type="entry name" value="NAD(P)-bd_dom_sf"/>
</dbReference>
<dbReference type="SUPFAM" id="SSF51735">
    <property type="entry name" value="NAD(P)-binding Rossmann-fold domains"/>
    <property type="match status" value="1"/>
</dbReference>
<gene>
    <name evidence="6" type="ORF">BK138_27375</name>
</gene>
<dbReference type="PANTHER" id="PTHR43078">
    <property type="entry name" value="UDP-GLUCURONIC ACID DECARBOXYLASE-RELATED"/>
    <property type="match status" value="1"/>
</dbReference>
<evidence type="ECO:0000313" key="7">
    <source>
        <dbReference type="Proteomes" id="UP000187172"/>
    </source>
</evidence>
<dbReference type="PRINTS" id="PR01713">
    <property type="entry name" value="NUCEPIMERASE"/>
</dbReference>
<evidence type="ECO:0000259" key="5">
    <source>
        <dbReference type="Pfam" id="PF01370"/>
    </source>
</evidence>